<dbReference type="GO" id="GO:0016787">
    <property type="term" value="F:hydrolase activity"/>
    <property type="evidence" value="ECO:0007669"/>
    <property type="project" value="UniProtKB-ARBA"/>
</dbReference>
<accession>A0A290ZGN7</accession>
<dbReference type="EMBL" id="CP023445">
    <property type="protein sequence ID" value="ATE58166.1"/>
    <property type="molecule type" value="Genomic_DNA"/>
</dbReference>
<reference evidence="1" key="1">
    <citation type="submission" date="2017-09" db="EMBL/GenBank/DDBJ databases">
        <title>Complete Genome Sequence of ansamitocin-producing Bacterium Actinosynnema pretiosum X47.</title>
        <authorList>
            <person name="Cao G."/>
            <person name="Zong G."/>
            <person name="Zhong C."/>
            <person name="Fu J."/>
        </authorList>
    </citation>
    <scope>NUCLEOTIDE SEQUENCE [LARGE SCALE GENOMIC DNA]</scope>
    <source>
        <strain evidence="1">X47</strain>
    </source>
</reference>
<name>A0A290ZGN7_9PSEU</name>
<protein>
    <submittedName>
        <fullName evidence="1">Nucleotide pyrophosphatase</fullName>
    </submittedName>
</protein>
<dbReference type="KEGG" id="apre:CNX65_14250"/>
<dbReference type="PANTHER" id="PTHR10151">
    <property type="entry name" value="ECTONUCLEOTIDE PYROPHOSPHATASE/PHOSPHODIESTERASE"/>
    <property type="match status" value="1"/>
</dbReference>
<dbReference type="RefSeq" id="WP_096497779.1">
    <property type="nucleotide sequence ID" value="NZ_CP023445.1"/>
</dbReference>
<proteinExistence type="predicted"/>
<sequence length="510" mass="53836">MNRPRLVVCCVDGGVAPVVRQHGLFDPGRWFPARAATPATPLTSVFPSSTAPAHASFLTGAHPERHGVVGNRFWSGEPVAEVLRRRADPVEALHPYERTSLLTGSLLDWFAARGACVAAVHFPHTFSRSEPGIPALHCLYAPARRLVVPLTTSADGVRAGSASTAYFQHPLRLDVRAEGDRFRVSAAHGPALRLDVGATGRLDTTNPLGRLSFALTPVRAGSDRVELAAGTCVLVLPFGGLAPSVLGGPGPASLGVSYPANPGHDFHESPRADWVARAALEVLERHDPDVLLVRFNQADHAQEFLGWHATRADPATRSSARGQITDAYHEIDAGARSIAEAVGPDADLVFFSDHGIDWVETHLRPNEVLAALGLADRLVFQGDSNCAFLYGDAPPEPAELAAITSGLAELGVGVLDADALRAWRLPVGGPRVGHLVVTCGAHTEFQYGDGPATEAVRSASHGHLPTDPAMSGFFRMSGPGADGLTAPEHLVDAASVVRAIWCARRGGDPA</sequence>
<gene>
    <name evidence="1" type="ORF">CNX65_14250</name>
</gene>
<dbReference type="Proteomes" id="UP000218505">
    <property type="component" value="Chromosome"/>
</dbReference>
<dbReference type="SUPFAM" id="SSF53649">
    <property type="entry name" value="Alkaline phosphatase-like"/>
    <property type="match status" value="1"/>
</dbReference>
<evidence type="ECO:0000313" key="2">
    <source>
        <dbReference type="Proteomes" id="UP000218505"/>
    </source>
</evidence>
<organism evidence="1 2">
    <name type="scientific">Actinosynnema pretiosum</name>
    <dbReference type="NCBI Taxonomy" id="42197"/>
    <lineage>
        <taxon>Bacteria</taxon>
        <taxon>Bacillati</taxon>
        <taxon>Actinomycetota</taxon>
        <taxon>Actinomycetes</taxon>
        <taxon>Pseudonocardiales</taxon>
        <taxon>Pseudonocardiaceae</taxon>
        <taxon>Actinosynnema</taxon>
    </lineage>
</organism>
<dbReference type="AlphaFoldDB" id="A0A290ZGN7"/>
<dbReference type="Pfam" id="PF01663">
    <property type="entry name" value="Phosphodiest"/>
    <property type="match status" value="2"/>
</dbReference>
<dbReference type="InterPro" id="IPR002591">
    <property type="entry name" value="Phosphodiest/P_Trfase"/>
</dbReference>
<dbReference type="InterPro" id="IPR017850">
    <property type="entry name" value="Alkaline_phosphatase_core_sf"/>
</dbReference>
<evidence type="ECO:0000313" key="1">
    <source>
        <dbReference type="EMBL" id="ATE58166.1"/>
    </source>
</evidence>
<dbReference type="Gene3D" id="3.40.720.10">
    <property type="entry name" value="Alkaline Phosphatase, subunit A"/>
    <property type="match status" value="2"/>
</dbReference>
<keyword evidence="2" id="KW-1185">Reference proteome</keyword>
<dbReference type="PANTHER" id="PTHR10151:SF120">
    <property type="entry name" value="BIS(5'-ADENOSYL)-TRIPHOSPHATASE"/>
    <property type="match status" value="1"/>
</dbReference>